<evidence type="ECO:0000313" key="2">
    <source>
        <dbReference type="EMBL" id="KAF4449067.1"/>
    </source>
</evidence>
<feature type="region of interest" description="Disordered" evidence="1">
    <location>
        <begin position="169"/>
        <end position="255"/>
    </location>
</feature>
<feature type="region of interest" description="Disordered" evidence="1">
    <location>
        <begin position="434"/>
        <end position="476"/>
    </location>
</feature>
<protein>
    <submittedName>
        <fullName evidence="2">Uncharacterized protein</fullName>
    </submittedName>
</protein>
<comment type="caution">
    <text evidence="2">The sequence shown here is derived from an EMBL/GenBank/DDBJ whole genome shotgun (WGS) entry which is preliminary data.</text>
</comment>
<dbReference type="Proteomes" id="UP000605986">
    <property type="component" value="Unassembled WGS sequence"/>
</dbReference>
<dbReference type="AlphaFoldDB" id="A0A8H4KER7"/>
<keyword evidence="3" id="KW-1185">Reference proteome</keyword>
<evidence type="ECO:0000313" key="3">
    <source>
        <dbReference type="Proteomes" id="UP000605986"/>
    </source>
</evidence>
<feature type="compositionally biased region" description="Polar residues" evidence="1">
    <location>
        <begin position="179"/>
        <end position="194"/>
    </location>
</feature>
<feature type="compositionally biased region" description="Low complexity" evidence="1">
    <location>
        <begin position="107"/>
        <end position="124"/>
    </location>
</feature>
<feature type="compositionally biased region" description="Low complexity" evidence="1">
    <location>
        <begin position="268"/>
        <end position="279"/>
    </location>
</feature>
<feature type="compositionally biased region" description="Low complexity" evidence="1">
    <location>
        <begin position="245"/>
        <end position="255"/>
    </location>
</feature>
<dbReference type="EMBL" id="JAADJG010000308">
    <property type="protein sequence ID" value="KAF4449067.1"/>
    <property type="molecule type" value="Genomic_DNA"/>
</dbReference>
<evidence type="ECO:0000256" key="1">
    <source>
        <dbReference type="SAM" id="MobiDB-lite"/>
    </source>
</evidence>
<name>A0A8H4KER7_9HYPO</name>
<organism evidence="2 3">
    <name type="scientific">Fusarium austroafricanum</name>
    <dbReference type="NCBI Taxonomy" id="2364996"/>
    <lineage>
        <taxon>Eukaryota</taxon>
        <taxon>Fungi</taxon>
        <taxon>Dikarya</taxon>
        <taxon>Ascomycota</taxon>
        <taxon>Pezizomycotina</taxon>
        <taxon>Sordariomycetes</taxon>
        <taxon>Hypocreomycetidae</taxon>
        <taxon>Hypocreales</taxon>
        <taxon>Nectriaceae</taxon>
        <taxon>Fusarium</taxon>
        <taxon>Fusarium concolor species complex</taxon>
    </lineage>
</organism>
<reference evidence="2" key="1">
    <citation type="submission" date="2020-01" db="EMBL/GenBank/DDBJ databases">
        <title>Identification and distribution of gene clusters putatively required for synthesis of sphingolipid metabolism inhibitors in phylogenetically diverse species of the filamentous fungus Fusarium.</title>
        <authorList>
            <person name="Kim H.-S."/>
            <person name="Busman M."/>
            <person name="Brown D.W."/>
            <person name="Divon H."/>
            <person name="Uhlig S."/>
            <person name="Proctor R.H."/>
        </authorList>
    </citation>
    <scope>NUCLEOTIDE SEQUENCE</scope>
    <source>
        <strain evidence="2">NRRL 53441</strain>
    </source>
</reference>
<accession>A0A8H4KER7</accession>
<gene>
    <name evidence="2" type="ORF">F53441_7611</name>
</gene>
<sequence>MDTFRASAGSQGRAPTRLRLPTPANIFLRGRKKLPIISDPIGPIKNSRGPDFTRSDTLIIVPAINDCSGSDESLSDKENNEARKNTRRISASFSKLGSLASPPTVAKSGLTVTSGTSSSKTGLKSISTSCLNATSASTLNSATFSHQNLSNAVPLKPLPTVTSFQNLPKTKQAKEHAGASTSFEPTPQDENTPLTDHKESMLPSAPQGKSRLPKSRTFGVLSDLKNSIPRPSKVHAPAADKPSRKTSASSTTSSLFASTSRLRLSRISLASRSSSSSTTVTPEVKPDPSLITKSQPSAYWSGRFVTLHDRFLAEDYSSEGDTPSGSSLGNLFEPHAMTTDRVAVNYRPTHLSYSTTTSALTSLTGTMPRKPPSTKDARCLRIFQHLESLCTTNEARRSLLAWQQTYARRMGKPQFLPKGGRMEDTQTLIGKFFGGGPRTGGRQSLPAKRQSSGVPIAKKTKPASVVKDRGKRVSMN</sequence>
<feature type="region of interest" description="Disordered" evidence="1">
    <location>
        <begin position="94"/>
        <end position="124"/>
    </location>
</feature>
<feature type="region of interest" description="Disordered" evidence="1">
    <location>
        <begin position="268"/>
        <end position="292"/>
    </location>
</feature>
<proteinExistence type="predicted"/>
<dbReference type="OrthoDB" id="3557758at2759"/>